<dbReference type="InterPro" id="IPR008965">
    <property type="entry name" value="CBM2/CBM3_carb-bd_dom_sf"/>
</dbReference>
<dbReference type="RefSeq" id="WP_148927104.1">
    <property type="nucleotide sequence ID" value="NZ_VNHS01000001.1"/>
</dbReference>
<dbReference type="InterPro" id="IPR036439">
    <property type="entry name" value="Dockerin_dom_sf"/>
</dbReference>
<evidence type="ECO:0000313" key="3">
    <source>
        <dbReference type="EMBL" id="TYP78989.1"/>
    </source>
</evidence>
<organism evidence="3 4">
    <name type="scientific">Paenibacillus methanolicus</name>
    <dbReference type="NCBI Taxonomy" id="582686"/>
    <lineage>
        <taxon>Bacteria</taxon>
        <taxon>Bacillati</taxon>
        <taxon>Bacillota</taxon>
        <taxon>Bacilli</taxon>
        <taxon>Bacillales</taxon>
        <taxon>Paenibacillaceae</taxon>
        <taxon>Paenibacillus</taxon>
    </lineage>
</organism>
<proteinExistence type="predicted"/>
<keyword evidence="1" id="KW-0732">Signal</keyword>
<comment type="caution">
    <text evidence="3">The sequence shown here is derived from an EMBL/GenBank/DDBJ whole genome shotgun (WGS) entry which is preliminary data.</text>
</comment>
<evidence type="ECO:0000256" key="1">
    <source>
        <dbReference type="SAM" id="SignalP"/>
    </source>
</evidence>
<dbReference type="Pfam" id="PF00404">
    <property type="entry name" value="Dockerin_1"/>
    <property type="match status" value="1"/>
</dbReference>
<dbReference type="InterPro" id="IPR002102">
    <property type="entry name" value="Cohesin_dom"/>
</dbReference>
<dbReference type="CDD" id="cd08547">
    <property type="entry name" value="Type_II_cohesin"/>
    <property type="match status" value="1"/>
</dbReference>
<feature type="domain" description="Dockerin" evidence="2">
    <location>
        <begin position="482"/>
        <end position="546"/>
    </location>
</feature>
<dbReference type="Gene3D" id="2.60.40.680">
    <property type="match status" value="1"/>
</dbReference>
<dbReference type="GO" id="GO:0004553">
    <property type="term" value="F:hydrolase activity, hydrolyzing O-glycosyl compounds"/>
    <property type="evidence" value="ECO:0007669"/>
    <property type="project" value="InterPro"/>
</dbReference>
<keyword evidence="4" id="KW-1185">Reference proteome</keyword>
<dbReference type="InterPro" id="IPR016134">
    <property type="entry name" value="Dockerin_dom"/>
</dbReference>
<sequence length="546" mass="58046">MKKRRAILFLLFGLLVMMSFTNAKSSFAAYIPGTDGFWESFDTKGTGDFTNGDGWTNVNYYGGIASIVEEPDAANKSLQLVDNDYDTSSTVNAYRFGAFAVKEGFGGLSGKVVFETRYKVKQIDGMTPSYNIELYGGTQKAARMLQYSSGNFGIKTLSDATADNYAFPGGSSGSPLPIDQWVTVKMIIDTAARTYDLTVQSDSLKTYSGTVDSQAALDSATGTFHKTGIPLYGAFTGTEITKVQLYSNLYKGETYFDYIALYEASASPEAVITAPNQVNELEEFQVHVGVKNVTAAKAEDITVNYDANVFDYIGTEGAASGNSSTTIDSVEHEASTGSLRIVASNPGEANVIYGEAPVARITFRAKNVAATGQFAIANAAVADGSGNETIIETLAAASVTVSKSSALPGLISTTTALHNGAQEGVEDGTFIPGTLSGLKAALKQAIDEAQLVANKTDATTQEIDAAIRRLTAARDLFESKRIQPATGDINLSRQISIGDLGLAVGYFGKQSSDADWLSAKIADLNEDGKVDTVDLVFISRRITRVN</sequence>
<dbReference type="Gene3D" id="1.20.1270.90">
    <property type="entry name" value="AF1782-like"/>
    <property type="match status" value="1"/>
</dbReference>
<dbReference type="AlphaFoldDB" id="A0A5S5CGS3"/>
<dbReference type="GO" id="GO:0000272">
    <property type="term" value="P:polysaccharide catabolic process"/>
    <property type="evidence" value="ECO:0007669"/>
    <property type="project" value="InterPro"/>
</dbReference>
<accession>A0A5S5CGS3</accession>
<dbReference type="Pfam" id="PF00963">
    <property type="entry name" value="Cohesin"/>
    <property type="match status" value="1"/>
</dbReference>
<name>A0A5S5CGS3_9BACL</name>
<dbReference type="SUPFAM" id="SSF63446">
    <property type="entry name" value="Type I dockerin domain"/>
    <property type="match status" value="1"/>
</dbReference>
<dbReference type="GO" id="GO:0030246">
    <property type="term" value="F:carbohydrate binding"/>
    <property type="evidence" value="ECO:0007669"/>
    <property type="project" value="InterPro"/>
</dbReference>
<evidence type="ECO:0000259" key="2">
    <source>
        <dbReference type="PROSITE" id="PS51766"/>
    </source>
</evidence>
<dbReference type="Gene3D" id="1.10.1330.10">
    <property type="entry name" value="Dockerin domain"/>
    <property type="match status" value="1"/>
</dbReference>
<dbReference type="Proteomes" id="UP000323257">
    <property type="component" value="Unassembled WGS sequence"/>
</dbReference>
<reference evidence="3 4" key="1">
    <citation type="submission" date="2019-07" db="EMBL/GenBank/DDBJ databases">
        <title>Genomic Encyclopedia of Type Strains, Phase III (KMG-III): the genomes of soil and plant-associated and newly described type strains.</title>
        <authorList>
            <person name="Whitman W."/>
        </authorList>
    </citation>
    <scope>NUCLEOTIDE SEQUENCE [LARGE SCALE GENOMIC DNA]</scope>
    <source>
        <strain evidence="3 4">BL24</strain>
    </source>
</reference>
<feature type="signal peptide" evidence="1">
    <location>
        <begin position="1"/>
        <end position="23"/>
    </location>
</feature>
<dbReference type="PROSITE" id="PS51766">
    <property type="entry name" value="DOCKERIN"/>
    <property type="match status" value="1"/>
</dbReference>
<feature type="chain" id="PRO_5039517785" description="Dockerin domain-containing protein" evidence="1">
    <location>
        <begin position="24"/>
        <end position="546"/>
    </location>
</feature>
<dbReference type="SUPFAM" id="SSF49384">
    <property type="entry name" value="Carbohydrate-binding domain"/>
    <property type="match status" value="1"/>
</dbReference>
<dbReference type="EMBL" id="VNHS01000001">
    <property type="protein sequence ID" value="TYP78989.1"/>
    <property type="molecule type" value="Genomic_DNA"/>
</dbReference>
<gene>
    <name evidence="3" type="ORF">BCM02_101104</name>
</gene>
<evidence type="ECO:0000313" key="4">
    <source>
        <dbReference type="Proteomes" id="UP000323257"/>
    </source>
</evidence>
<dbReference type="InterPro" id="IPR002105">
    <property type="entry name" value="Dockerin_1_rpt"/>
</dbReference>
<dbReference type="OrthoDB" id="2482413at2"/>
<protein>
    <recommendedName>
        <fullName evidence="2">Dockerin domain-containing protein</fullName>
    </recommendedName>
</protein>